<keyword evidence="3" id="KW-1185">Reference proteome</keyword>
<evidence type="ECO:0000256" key="1">
    <source>
        <dbReference type="SAM" id="Phobius"/>
    </source>
</evidence>
<evidence type="ECO:0000313" key="2">
    <source>
        <dbReference type="EMBL" id="MBV0901229.1"/>
    </source>
</evidence>
<dbReference type="EMBL" id="JAHQXE010000001">
    <property type="protein sequence ID" value="MBV0901229.1"/>
    <property type="molecule type" value="Genomic_DNA"/>
</dbReference>
<keyword evidence="1" id="KW-0472">Membrane</keyword>
<protein>
    <submittedName>
        <fullName evidence="2">Uncharacterized protein</fullName>
    </submittedName>
</protein>
<keyword evidence="1" id="KW-1133">Transmembrane helix</keyword>
<accession>A0AA41G0E6</accession>
<dbReference type="Proteomes" id="UP001166304">
    <property type="component" value="Unassembled WGS sequence"/>
</dbReference>
<proteinExistence type="predicted"/>
<organism evidence="2 3">
    <name type="scientific">Haloarcula salina</name>
    <dbReference type="NCBI Taxonomy" id="1429914"/>
    <lineage>
        <taxon>Archaea</taxon>
        <taxon>Methanobacteriati</taxon>
        <taxon>Methanobacteriota</taxon>
        <taxon>Stenosarchaea group</taxon>
        <taxon>Halobacteria</taxon>
        <taxon>Halobacteriales</taxon>
        <taxon>Haloarculaceae</taxon>
        <taxon>Haloarcula</taxon>
    </lineage>
</organism>
<dbReference type="AlphaFoldDB" id="A0AA41G0E6"/>
<gene>
    <name evidence="2" type="ORF">KTS37_05455</name>
</gene>
<dbReference type="InterPro" id="IPR058349">
    <property type="entry name" value="DUF8036"/>
</dbReference>
<evidence type="ECO:0000313" key="3">
    <source>
        <dbReference type="Proteomes" id="UP001166304"/>
    </source>
</evidence>
<feature type="transmembrane region" description="Helical" evidence="1">
    <location>
        <begin position="49"/>
        <end position="69"/>
    </location>
</feature>
<name>A0AA41G0E6_9EURY</name>
<sequence>MRSYLAIYRGLANKYTRSLIALSVLLGLYAATSNPLLPLLLGLSPRPSFGVFLFLPDLFVGLAIVVLYYQSQT</sequence>
<reference evidence="2" key="1">
    <citation type="submission" date="2021-06" db="EMBL/GenBank/DDBJ databases">
        <title>New haloarchaea isolates fom saline soil.</title>
        <authorList>
            <person name="Duran-Viseras A."/>
            <person name="Sanchez-Porro C.S."/>
            <person name="Ventosa A."/>
        </authorList>
    </citation>
    <scope>NUCLEOTIDE SEQUENCE</scope>
    <source>
        <strain evidence="2">JCM 18369</strain>
    </source>
</reference>
<dbReference type="Pfam" id="PF26119">
    <property type="entry name" value="DUF8036"/>
    <property type="match status" value="1"/>
</dbReference>
<keyword evidence="1" id="KW-0812">Transmembrane</keyword>
<comment type="caution">
    <text evidence="2">The sequence shown here is derived from an EMBL/GenBank/DDBJ whole genome shotgun (WGS) entry which is preliminary data.</text>
</comment>